<keyword evidence="7" id="KW-0653">Protein transport</keyword>
<proteinExistence type="inferred from homology"/>
<dbReference type="EMBL" id="FMUN01000001">
    <property type="protein sequence ID" value="SCX80812.1"/>
    <property type="molecule type" value="Genomic_DNA"/>
</dbReference>
<evidence type="ECO:0000256" key="2">
    <source>
        <dbReference type="ARBA" id="ARBA00005811"/>
    </source>
</evidence>
<feature type="transmembrane region" description="Helical" evidence="8">
    <location>
        <begin position="12"/>
        <end position="37"/>
    </location>
</feature>
<dbReference type="Pfam" id="PF02472">
    <property type="entry name" value="ExbD"/>
    <property type="match status" value="1"/>
</dbReference>
<dbReference type="GO" id="GO:0005886">
    <property type="term" value="C:plasma membrane"/>
    <property type="evidence" value="ECO:0007669"/>
    <property type="project" value="UniProtKB-SubCell"/>
</dbReference>
<comment type="subcellular location">
    <subcellularLocation>
        <location evidence="1">Cell membrane</location>
        <topology evidence="1">Single-pass membrane protein</topology>
    </subcellularLocation>
    <subcellularLocation>
        <location evidence="7">Cell membrane</location>
        <topology evidence="7">Single-pass type II membrane protein</topology>
    </subcellularLocation>
</comment>
<reference evidence="10" key="1">
    <citation type="submission" date="2016-10" db="EMBL/GenBank/DDBJ databases">
        <authorList>
            <person name="Varghese N."/>
        </authorList>
    </citation>
    <scope>NUCLEOTIDE SEQUENCE [LARGE SCALE GENOMIC DNA]</scope>
    <source>
        <strain evidence="10">HL 19</strain>
    </source>
</reference>
<gene>
    <name evidence="9" type="ORF">SAMN05661077_0526</name>
</gene>
<evidence type="ECO:0000313" key="10">
    <source>
        <dbReference type="Proteomes" id="UP000183104"/>
    </source>
</evidence>
<sequence length="135" mass="14727">MPGRSGRRGGSIGLALTPLVDIVFLLLVFFMLTAHFVEERALDVQLPEARTGEPQKPQEWLTVTLRKDGRLFVGEKAVSRRRLEETLAERLAENPARRIRVRGDTQADLGALVGIMDAARGVGAGAVDLVTHGTE</sequence>
<evidence type="ECO:0000313" key="9">
    <source>
        <dbReference type="EMBL" id="SCX80812.1"/>
    </source>
</evidence>
<keyword evidence="5 8" id="KW-1133">Transmembrane helix</keyword>
<evidence type="ECO:0000256" key="4">
    <source>
        <dbReference type="ARBA" id="ARBA00022692"/>
    </source>
</evidence>
<evidence type="ECO:0000256" key="5">
    <source>
        <dbReference type="ARBA" id="ARBA00022989"/>
    </source>
</evidence>
<keyword evidence="3" id="KW-1003">Cell membrane</keyword>
<organism evidence="9 10">
    <name type="scientific">Thiohalorhabdus denitrificans</name>
    <dbReference type="NCBI Taxonomy" id="381306"/>
    <lineage>
        <taxon>Bacteria</taxon>
        <taxon>Pseudomonadati</taxon>
        <taxon>Pseudomonadota</taxon>
        <taxon>Gammaproteobacteria</taxon>
        <taxon>Thiohalorhabdales</taxon>
        <taxon>Thiohalorhabdaceae</taxon>
        <taxon>Thiohalorhabdus</taxon>
    </lineage>
</organism>
<evidence type="ECO:0000256" key="8">
    <source>
        <dbReference type="SAM" id="Phobius"/>
    </source>
</evidence>
<accession>A0A0P9CUE8</accession>
<evidence type="ECO:0000256" key="6">
    <source>
        <dbReference type="ARBA" id="ARBA00023136"/>
    </source>
</evidence>
<dbReference type="Proteomes" id="UP000183104">
    <property type="component" value="Unassembled WGS sequence"/>
</dbReference>
<keyword evidence="6 8" id="KW-0472">Membrane</keyword>
<dbReference type="PANTHER" id="PTHR30558">
    <property type="entry name" value="EXBD MEMBRANE COMPONENT OF PMF-DRIVEN MACROMOLECULE IMPORT SYSTEM"/>
    <property type="match status" value="1"/>
</dbReference>
<dbReference type="AlphaFoldDB" id="A0A0P9CUE8"/>
<evidence type="ECO:0000256" key="1">
    <source>
        <dbReference type="ARBA" id="ARBA00004162"/>
    </source>
</evidence>
<evidence type="ECO:0000256" key="3">
    <source>
        <dbReference type="ARBA" id="ARBA00022475"/>
    </source>
</evidence>
<dbReference type="STRING" id="381306.AN478_09390"/>
<dbReference type="Gene3D" id="3.30.420.270">
    <property type="match status" value="1"/>
</dbReference>
<dbReference type="GO" id="GO:0015031">
    <property type="term" value="P:protein transport"/>
    <property type="evidence" value="ECO:0007669"/>
    <property type="project" value="UniProtKB-KW"/>
</dbReference>
<dbReference type="InterPro" id="IPR003400">
    <property type="entry name" value="ExbD"/>
</dbReference>
<dbReference type="GO" id="GO:0022857">
    <property type="term" value="F:transmembrane transporter activity"/>
    <property type="evidence" value="ECO:0007669"/>
    <property type="project" value="InterPro"/>
</dbReference>
<dbReference type="RefSeq" id="WP_054966337.1">
    <property type="nucleotide sequence ID" value="NZ_FMUN01000001.1"/>
</dbReference>
<comment type="similarity">
    <text evidence="2 7">Belongs to the ExbD/TolR family.</text>
</comment>
<keyword evidence="7" id="KW-0813">Transport</keyword>
<name>A0A0P9CUE8_9GAMM</name>
<protein>
    <submittedName>
        <fullName evidence="9">Biopolymer transport protein ExbD</fullName>
    </submittedName>
</protein>
<keyword evidence="4 7" id="KW-0812">Transmembrane</keyword>
<keyword evidence="10" id="KW-1185">Reference proteome</keyword>
<evidence type="ECO:0000256" key="7">
    <source>
        <dbReference type="RuleBase" id="RU003879"/>
    </source>
</evidence>
<dbReference type="OrthoDB" id="9793581at2"/>